<dbReference type="InterPro" id="IPR011527">
    <property type="entry name" value="ABC1_TM_dom"/>
</dbReference>
<evidence type="ECO:0000256" key="5">
    <source>
        <dbReference type="ARBA" id="ARBA00022989"/>
    </source>
</evidence>
<evidence type="ECO:0000259" key="8">
    <source>
        <dbReference type="PROSITE" id="PS50893"/>
    </source>
</evidence>
<protein>
    <submittedName>
        <fullName evidence="10">Uncharacterized protein</fullName>
    </submittedName>
</protein>
<dbReference type="InterPro" id="IPR017871">
    <property type="entry name" value="ABC_transporter-like_CS"/>
</dbReference>
<comment type="subcellular location">
    <subcellularLocation>
        <location evidence="1">Membrane</location>
        <topology evidence="1">Multi-pass membrane protein</topology>
    </subcellularLocation>
</comment>
<feature type="domain" description="ABC transporter" evidence="8">
    <location>
        <begin position="167"/>
        <end position="405"/>
    </location>
</feature>
<gene>
    <name evidence="10" type="ORF">K7432_017328</name>
</gene>
<evidence type="ECO:0000256" key="4">
    <source>
        <dbReference type="ARBA" id="ARBA00022840"/>
    </source>
</evidence>
<dbReference type="InterPro" id="IPR003593">
    <property type="entry name" value="AAA+_ATPase"/>
</dbReference>
<sequence length="411" mass="44680">MGAGVIRMKMMNGYQAQQKIAYEHSAQLACEAASAVRTVASLTREDDVSRMYHLELEGPVQAGVRNAFGSSFIFALSQAIVFLVNALGFWYGGKLMASGEYDMQKFFVIFMAIVFGAQSAGNIFSFVPDISKATSAASNIINLLDRKPLIDVSANEGENISSVEGRVTYKNVHFRYPTRPGVAVLRGLDLDILPGQYAALVGPSGCGKSTVIGLTERFYDALSGNVMIDGKDVRQININDLRKHVALVGQEPTLYDMTIKENICFGLVERVPSQSEVEQAARDANIHDFIVALPKGYDTPLGSKGSQLSGGQKQRIAIARALIRNPKILLLDEATSALDAESEKVVQTALDNASKGRTTIAVAHRLSTIQKADVIYVFKGGVVNERGTHEELMSLRGQYYELVMQQDLGSS</sequence>
<evidence type="ECO:0000256" key="2">
    <source>
        <dbReference type="ARBA" id="ARBA00022692"/>
    </source>
</evidence>
<dbReference type="Pfam" id="PF00005">
    <property type="entry name" value="ABC_tran"/>
    <property type="match status" value="1"/>
</dbReference>
<keyword evidence="4" id="KW-0067">ATP-binding</keyword>
<dbReference type="SUPFAM" id="SSF90123">
    <property type="entry name" value="ABC transporter transmembrane region"/>
    <property type="match status" value="1"/>
</dbReference>
<dbReference type="PANTHER" id="PTHR24221">
    <property type="entry name" value="ATP-BINDING CASSETTE SUB-FAMILY B"/>
    <property type="match status" value="1"/>
</dbReference>
<dbReference type="SUPFAM" id="SSF52540">
    <property type="entry name" value="P-loop containing nucleoside triphosphate hydrolases"/>
    <property type="match status" value="1"/>
</dbReference>
<feature type="transmembrane region" description="Helical" evidence="7">
    <location>
        <begin position="106"/>
        <end position="127"/>
    </location>
</feature>
<dbReference type="InterPro" id="IPR027417">
    <property type="entry name" value="P-loop_NTPase"/>
</dbReference>
<evidence type="ECO:0000313" key="11">
    <source>
        <dbReference type="Proteomes" id="UP001479436"/>
    </source>
</evidence>
<evidence type="ECO:0000313" key="10">
    <source>
        <dbReference type="EMBL" id="KAK9670872.1"/>
    </source>
</evidence>
<dbReference type="PROSITE" id="PS50929">
    <property type="entry name" value="ABC_TM1F"/>
    <property type="match status" value="1"/>
</dbReference>
<dbReference type="Proteomes" id="UP001479436">
    <property type="component" value="Unassembled WGS sequence"/>
</dbReference>
<evidence type="ECO:0000256" key="1">
    <source>
        <dbReference type="ARBA" id="ARBA00004141"/>
    </source>
</evidence>
<proteinExistence type="predicted"/>
<dbReference type="PROSITE" id="PS00211">
    <property type="entry name" value="ABC_TRANSPORTER_1"/>
    <property type="match status" value="1"/>
</dbReference>
<dbReference type="Gene3D" id="1.20.1560.10">
    <property type="entry name" value="ABC transporter type 1, transmembrane domain"/>
    <property type="match status" value="2"/>
</dbReference>
<keyword evidence="11" id="KW-1185">Reference proteome</keyword>
<dbReference type="InterPro" id="IPR003439">
    <property type="entry name" value="ABC_transporter-like_ATP-bd"/>
</dbReference>
<feature type="domain" description="ABC transmembrane type-1" evidence="9">
    <location>
        <begin position="1"/>
        <end position="132"/>
    </location>
</feature>
<dbReference type="Gene3D" id="3.40.50.300">
    <property type="entry name" value="P-loop containing nucleotide triphosphate hydrolases"/>
    <property type="match status" value="1"/>
</dbReference>
<evidence type="ECO:0000256" key="3">
    <source>
        <dbReference type="ARBA" id="ARBA00022741"/>
    </source>
</evidence>
<keyword evidence="5 7" id="KW-1133">Transmembrane helix</keyword>
<dbReference type="PANTHER" id="PTHR24221:SF503">
    <property type="entry name" value="MITOCHONDRIAL POTASSIUM CHANNEL ATP-BINDING SUBUNIT"/>
    <property type="match status" value="1"/>
</dbReference>
<evidence type="ECO:0000256" key="6">
    <source>
        <dbReference type="ARBA" id="ARBA00023136"/>
    </source>
</evidence>
<dbReference type="InterPro" id="IPR036640">
    <property type="entry name" value="ABC1_TM_sf"/>
</dbReference>
<keyword evidence="3" id="KW-0547">Nucleotide-binding</keyword>
<accession>A0ABR2VLS8</accession>
<dbReference type="PROSITE" id="PS50893">
    <property type="entry name" value="ABC_TRANSPORTER_2"/>
    <property type="match status" value="1"/>
</dbReference>
<evidence type="ECO:0000256" key="7">
    <source>
        <dbReference type="SAM" id="Phobius"/>
    </source>
</evidence>
<name>A0ABR2VLS8_9FUNG</name>
<reference evidence="10 11" key="1">
    <citation type="submission" date="2023-04" db="EMBL/GenBank/DDBJ databases">
        <title>Genome of Basidiobolus ranarum AG-B5.</title>
        <authorList>
            <person name="Stajich J.E."/>
            <person name="Carter-House D."/>
            <person name="Gryganskyi A."/>
        </authorList>
    </citation>
    <scope>NUCLEOTIDE SEQUENCE [LARGE SCALE GENOMIC DNA]</scope>
    <source>
        <strain evidence="10 11">AG-B5</strain>
    </source>
</reference>
<keyword evidence="2 7" id="KW-0812">Transmembrane</keyword>
<dbReference type="CDD" id="cd03249">
    <property type="entry name" value="ABC_MTABC3_MDL1_MDL2"/>
    <property type="match status" value="1"/>
</dbReference>
<dbReference type="CDD" id="cd18578">
    <property type="entry name" value="ABC_6TM_Pgp_ABCB1_D2_like"/>
    <property type="match status" value="1"/>
</dbReference>
<dbReference type="InterPro" id="IPR039421">
    <property type="entry name" value="Type_1_exporter"/>
</dbReference>
<comment type="caution">
    <text evidence="10">The sequence shown here is derived from an EMBL/GenBank/DDBJ whole genome shotgun (WGS) entry which is preliminary data.</text>
</comment>
<dbReference type="SMART" id="SM00382">
    <property type="entry name" value="AAA"/>
    <property type="match status" value="1"/>
</dbReference>
<keyword evidence="6 7" id="KW-0472">Membrane</keyword>
<dbReference type="EMBL" id="JASJQH010010503">
    <property type="protein sequence ID" value="KAK9670872.1"/>
    <property type="molecule type" value="Genomic_DNA"/>
</dbReference>
<evidence type="ECO:0000259" key="9">
    <source>
        <dbReference type="PROSITE" id="PS50929"/>
    </source>
</evidence>
<dbReference type="Pfam" id="PF00664">
    <property type="entry name" value="ABC_membrane"/>
    <property type="match status" value="1"/>
</dbReference>
<feature type="transmembrane region" description="Helical" evidence="7">
    <location>
        <begin position="72"/>
        <end position="91"/>
    </location>
</feature>
<organism evidence="10 11">
    <name type="scientific">Basidiobolus ranarum</name>
    <dbReference type="NCBI Taxonomy" id="34480"/>
    <lineage>
        <taxon>Eukaryota</taxon>
        <taxon>Fungi</taxon>
        <taxon>Fungi incertae sedis</taxon>
        <taxon>Zoopagomycota</taxon>
        <taxon>Entomophthoromycotina</taxon>
        <taxon>Basidiobolomycetes</taxon>
        <taxon>Basidiobolales</taxon>
        <taxon>Basidiobolaceae</taxon>
        <taxon>Basidiobolus</taxon>
    </lineage>
</organism>